<dbReference type="Proteomes" id="UP000199548">
    <property type="component" value="Unassembled WGS sequence"/>
</dbReference>
<dbReference type="SMART" id="SM00062">
    <property type="entry name" value="PBPb"/>
    <property type="match status" value="1"/>
</dbReference>
<dbReference type="RefSeq" id="WP_091008051.1">
    <property type="nucleotide sequence ID" value="NZ_CP041743.1"/>
</dbReference>
<dbReference type="STRING" id="420953.SAMN05192543_101941"/>
<keyword evidence="1" id="KW-0732">Signal</keyword>
<sequence>MKVRIAYIEEPPFYWTGEDRTPTGSDIELAEVVLRAIGASSIEYELTTFPELLPGVQAGRWDMNVPIFATAERAKDVAFSVPVWKLGDGFVVHRGNPKALTSYENVAARSDARLGVIPGQVQFDAAKSAGVSDSQIVAFKNQAEAVAALLAGKIDVFAATAVGNHAIVDASPELEAVAHESSRDGKSPVGAFSFSRSNQSLLQAVNTQLREYLGSADHRARMAKYGITHTEIDGVVAGKDAK</sequence>
<evidence type="ECO:0000313" key="3">
    <source>
        <dbReference type="EMBL" id="SFH99662.1"/>
    </source>
</evidence>
<dbReference type="PANTHER" id="PTHR35936">
    <property type="entry name" value="MEMBRANE-BOUND LYTIC MUREIN TRANSGLYCOSYLASE F"/>
    <property type="match status" value="1"/>
</dbReference>
<name>A0A1I3EL21_9BURK</name>
<protein>
    <submittedName>
        <fullName evidence="3">Amino acid ABC transporter substrate-binding protein, PAAT family</fullName>
    </submittedName>
</protein>
<gene>
    <name evidence="3" type="ORF">SAMN05192543_101941</name>
</gene>
<feature type="domain" description="Solute-binding protein family 3/N-terminal" evidence="2">
    <location>
        <begin position="2"/>
        <end position="229"/>
    </location>
</feature>
<dbReference type="OrthoDB" id="9768183at2"/>
<dbReference type="EMBL" id="FOQU01000001">
    <property type="protein sequence ID" value="SFH99662.1"/>
    <property type="molecule type" value="Genomic_DNA"/>
</dbReference>
<dbReference type="InterPro" id="IPR001638">
    <property type="entry name" value="Solute-binding_3/MltF_N"/>
</dbReference>
<dbReference type="Gene3D" id="3.40.190.10">
    <property type="entry name" value="Periplasmic binding protein-like II"/>
    <property type="match status" value="2"/>
</dbReference>
<dbReference type="SUPFAM" id="SSF53850">
    <property type="entry name" value="Periplasmic binding protein-like II"/>
    <property type="match status" value="1"/>
</dbReference>
<organism evidence="3 4">
    <name type="scientific">Paraburkholderia megapolitana</name>
    <dbReference type="NCBI Taxonomy" id="420953"/>
    <lineage>
        <taxon>Bacteria</taxon>
        <taxon>Pseudomonadati</taxon>
        <taxon>Pseudomonadota</taxon>
        <taxon>Betaproteobacteria</taxon>
        <taxon>Burkholderiales</taxon>
        <taxon>Burkholderiaceae</taxon>
        <taxon>Paraburkholderia</taxon>
    </lineage>
</organism>
<reference evidence="3 4" key="1">
    <citation type="submission" date="2016-10" db="EMBL/GenBank/DDBJ databases">
        <authorList>
            <person name="de Groot N.N."/>
        </authorList>
    </citation>
    <scope>NUCLEOTIDE SEQUENCE [LARGE SCALE GENOMIC DNA]</scope>
    <source>
        <strain evidence="3 4">LMG 23650</strain>
    </source>
</reference>
<keyword evidence="4" id="KW-1185">Reference proteome</keyword>
<evidence type="ECO:0000256" key="1">
    <source>
        <dbReference type="ARBA" id="ARBA00022729"/>
    </source>
</evidence>
<dbReference type="PANTHER" id="PTHR35936:SF17">
    <property type="entry name" value="ARGININE-BINDING EXTRACELLULAR PROTEIN ARTP"/>
    <property type="match status" value="1"/>
</dbReference>
<proteinExistence type="predicted"/>
<dbReference type="Pfam" id="PF00497">
    <property type="entry name" value="SBP_bac_3"/>
    <property type="match status" value="1"/>
</dbReference>
<evidence type="ECO:0000313" key="4">
    <source>
        <dbReference type="Proteomes" id="UP000199548"/>
    </source>
</evidence>
<evidence type="ECO:0000259" key="2">
    <source>
        <dbReference type="SMART" id="SM00062"/>
    </source>
</evidence>
<dbReference type="AlphaFoldDB" id="A0A1I3EL21"/>
<accession>A0A1I3EL21</accession>